<dbReference type="PANTHER" id="PTHR12945:SF0">
    <property type="entry name" value="TRNA (ADENINE(58)-N(1))-METHYLTRANSFERASE NON-CATALYTIC SUBUNIT TRM6"/>
    <property type="match status" value="1"/>
</dbReference>
<proteinExistence type="inferred from homology"/>
<dbReference type="Gene3D" id="3.10.330.20">
    <property type="match status" value="1"/>
</dbReference>
<evidence type="ECO:0000256" key="6">
    <source>
        <dbReference type="PIRNR" id="PIRNR038170"/>
    </source>
</evidence>
<reference evidence="8 9" key="1">
    <citation type="submission" date="2016-02" db="EMBL/GenBank/DDBJ databases">
        <title>Complete genome sequence and transcriptome regulation of the pentose utilising yeast Sugiyamaella lignohabitans.</title>
        <authorList>
            <person name="Bellasio M."/>
            <person name="Peymann A."/>
            <person name="Valli M."/>
            <person name="Sipitzky M."/>
            <person name="Graf A."/>
            <person name="Sauer M."/>
            <person name="Marx H."/>
            <person name="Mattanovich D."/>
        </authorList>
    </citation>
    <scope>NUCLEOTIDE SEQUENCE [LARGE SCALE GENOMIC DNA]</scope>
    <source>
        <strain evidence="8 9">CBS 10342</strain>
    </source>
</reference>
<dbReference type="EMBL" id="CP014502">
    <property type="protein sequence ID" value="ANB13779.1"/>
    <property type="molecule type" value="Genomic_DNA"/>
</dbReference>
<dbReference type="Proteomes" id="UP000189580">
    <property type="component" value="Chromosome d"/>
</dbReference>
<feature type="region of interest" description="Disordered" evidence="7">
    <location>
        <begin position="1"/>
        <end position="20"/>
    </location>
</feature>
<dbReference type="GO" id="GO:0030488">
    <property type="term" value="P:tRNA methylation"/>
    <property type="evidence" value="ECO:0007669"/>
    <property type="project" value="EnsemblFungi"/>
</dbReference>
<keyword evidence="9" id="KW-1185">Reference proteome</keyword>
<protein>
    <recommendedName>
        <fullName evidence="3 6">tRNA (adenine(58)-N(1))-methyltransferase non-catalytic subunit TRM6</fullName>
    </recommendedName>
</protein>
<organism evidence="8 9">
    <name type="scientific">Sugiyamaella lignohabitans</name>
    <dbReference type="NCBI Taxonomy" id="796027"/>
    <lineage>
        <taxon>Eukaryota</taxon>
        <taxon>Fungi</taxon>
        <taxon>Dikarya</taxon>
        <taxon>Ascomycota</taxon>
        <taxon>Saccharomycotina</taxon>
        <taxon>Dipodascomycetes</taxon>
        <taxon>Dipodascales</taxon>
        <taxon>Trichomonascaceae</taxon>
        <taxon>Sugiyamaella</taxon>
    </lineage>
</organism>
<comment type="subunit">
    <text evidence="6">Heterotetramer.</text>
</comment>
<comment type="subcellular location">
    <subcellularLocation>
        <location evidence="1 6">Nucleus</location>
    </subcellularLocation>
</comment>
<evidence type="ECO:0000256" key="1">
    <source>
        <dbReference type="ARBA" id="ARBA00004123"/>
    </source>
</evidence>
<dbReference type="InterPro" id="IPR017423">
    <property type="entry name" value="TRM6"/>
</dbReference>
<evidence type="ECO:0000256" key="4">
    <source>
        <dbReference type="ARBA" id="ARBA00022694"/>
    </source>
</evidence>
<comment type="function">
    <text evidence="6">Substrate-binding subunit of tRNA (adenine-N1-)-methyltransferase, which catalyzes the formation of N1-methyladenine at position 58 (m1A58) in initiator methionyl-tRNA.</text>
</comment>
<comment type="similarity">
    <text evidence="2 6">Belongs to the TRM6/GCD10 family.</text>
</comment>
<evidence type="ECO:0000313" key="9">
    <source>
        <dbReference type="Proteomes" id="UP000189580"/>
    </source>
</evidence>
<dbReference type="GO" id="GO:0160107">
    <property type="term" value="F:tRNA (adenine(58)-N1)-methyltransferase activity"/>
    <property type="evidence" value="ECO:0007669"/>
    <property type="project" value="EnsemblFungi"/>
</dbReference>
<dbReference type="AlphaFoldDB" id="A0A167E8Q1"/>
<name>A0A167E8Q1_9ASCO</name>
<dbReference type="GeneID" id="30036889"/>
<feature type="region of interest" description="Disordered" evidence="7">
    <location>
        <begin position="432"/>
        <end position="451"/>
    </location>
</feature>
<evidence type="ECO:0000256" key="7">
    <source>
        <dbReference type="SAM" id="MobiDB-lite"/>
    </source>
</evidence>
<dbReference type="KEGG" id="slb:AWJ20_4726"/>
<dbReference type="OrthoDB" id="10254665at2759"/>
<evidence type="ECO:0000256" key="2">
    <source>
        <dbReference type="ARBA" id="ARBA00008320"/>
    </source>
</evidence>
<accession>A0A167E8Q1</accession>
<keyword evidence="5 6" id="KW-0539">Nucleus</keyword>
<sequence length="451" mass="50940">MTSTRQQKQLQSLQQQDPESIDYSHEFDQTHIKPGQYVMIRLPSENFRVLQLHPGQTVNLGKFGSFKVDDILNHPYGYTYEIGADNKLSIVNHNYELDNQDEPVSELAPHENNRELVDDSSVQGLSMAEIEELKKGGLSGKQIIEKVKTSHSSFDKKTAFSKEKYLKRKQQKFLNQFTPEPIGSAELIDIYLDKDASRIQNMSEESLALMLSLANVRPGGTYLVVDDISGLLVGAMMERMGGEGLIVVAHDNEHPNLDGLRYMNYSQGLIAKMIKTVNWLEFFEPSEIEPFEEKTTEELQQLKSNQRGQYYRRRTRYNDSVTVQNLISNSGFDGLLVATGLHLASLIPRIIPAVGGSRPIVMFSETKELLTETTLVLHKDFRVISPTILETRLRKYQTLPGRMHPHMTSRGGGGYVLWGIRVFPDENANAVGKVHRKRKATDSGTSTPAEE</sequence>
<keyword evidence="4 6" id="KW-0819">tRNA processing</keyword>
<evidence type="ECO:0000256" key="3">
    <source>
        <dbReference type="ARBA" id="ARBA00021704"/>
    </source>
</evidence>
<dbReference type="RefSeq" id="XP_018736256.1">
    <property type="nucleotide sequence ID" value="XM_018881815.1"/>
</dbReference>
<gene>
    <name evidence="8" type="primary">GCD10</name>
    <name evidence="8" type="ORF">AWJ20_4726</name>
</gene>
<evidence type="ECO:0000313" key="8">
    <source>
        <dbReference type="EMBL" id="ANB13779.1"/>
    </source>
</evidence>
<dbReference type="PIRSF" id="PIRSF038170">
    <property type="entry name" value="tRNA_m1A_mtfrase"/>
    <property type="match status" value="1"/>
</dbReference>
<feature type="compositionally biased region" description="Polar residues" evidence="7">
    <location>
        <begin position="442"/>
        <end position="451"/>
    </location>
</feature>
<dbReference type="PANTHER" id="PTHR12945">
    <property type="entry name" value="TRANSLATION INITIATION FACTOR EIF3-RELATED"/>
    <property type="match status" value="1"/>
</dbReference>
<dbReference type="GO" id="GO:0005634">
    <property type="term" value="C:nucleus"/>
    <property type="evidence" value="ECO:0007669"/>
    <property type="project" value="UniProtKB-SubCell"/>
</dbReference>
<evidence type="ECO:0000256" key="5">
    <source>
        <dbReference type="ARBA" id="ARBA00023242"/>
    </source>
</evidence>
<dbReference type="GO" id="GO:0031515">
    <property type="term" value="C:tRNA (m1A) methyltransferase complex"/>
    <property type="evidence" value="ECO:0007669"/>
    <property type="project" value="UniProtKB-UniRule"/>
</dbReference>
<feature type="compositionally biased region" description="Low complexity" evidence="7">
    <location>
        <begin position="1"/>
        <end position="16"/>
    </location>
</feature>
<dbReference type="Pfam" id="PF04189">
    <property type="entry name" value="Gcd10p"/>
    <property type="match status" value="1"/>
</dbReference>